<organism evidence="2 3">
    <name type="scientific">Microbispora siamensis</name>
    <dbReference type="NCBI Taxonomy" id="564413"/>
    <lineage>
        <taxon>Bacteria</taxon>
        <taxon>Bacillati</taxon>
        <taxon>Actinomycetota</taxon>
        <taxon>Actinomycetes</taxon>
        <taxon>Streptosporangiales</taxon>
        <taxon>Streptosporangiaceae</taxon>
        <taxon>Microbispora</taxon>
    </lineage>
</organism>
<evidence type="ECO:0000313" key="2">
    <source>
        <dbReference type="EMBL" id="GIH66207.1"/>
    </source>
</evidence>
<keyword evidence="3" id="KW-1185">Reference proteome</keyword>
<gene>
    <name evidence="2" type="ORF">Msi02_70240</name>
</gene>
<dbReference type="Proteomes" id="UP000660454">
    <property type="component" value="Unassembled WGS sequence"/>
</dbReference>
<dbReference type="EMBL" id="BOOF01000050">
    <property type="protein sequence ID" value="GIH66207.1"/>
    <property type="molecule type" value="Genomic_DNA"/>
</dbReference>
<comment type="caution">
    <text evidence="2">The sequence shown here is derived from an EMBL/GenBank/DDBJ whole genome shotgun (WGS) entry which is preliminary data.</text>
</comment>
<feature type="compositionally biased region" description="Basic and acidic residues" evidence="1">
    <location>
        <begin position="96"/>
        <end position="117"/>
    </location>
</feature>
<protein>
    <submittedName>
        <fullName evidence="2">Uncharacterized protein</fullName>
    </submittedName>
</protein>
<proteinExistence type="predicted"/>
<reference evidence="2 3" key="1">
    <citation type="submission" date="2021-01" db="EMBL/GenBank/DDBJ databases">
        <title>Whole genome shotgun sequence of Microbispora siamensis NBRC 104113.</title>
        <authorList>
            <person name="Komaki H."/>
            <person name="Tamura T."/>
        </authorList>
    </citation>
    <scope>NUCLEOTIDE SEQUENCE [LARGE SCALE GENOMIC DNA]</scope>
    <source>
        <strain evidence="2 3">NBRC 104113</strain>
    </source>
</reference>
<feature type="compositionally biased region" description="Basic residues" evidence="1">
    <location>
        <begin position="118"/>
        <end position="127"/>
    </location>
</feature>
<evidence type="ECO:0000313" key="3">
    <source>
        <dbReference type="Proteomes" id="UP000660454"/>
    </source>
</evidence>
<accession>A0ABQ4GXP5</accession>
<feature type="region of interest" description="Disordered" evidence="1">
    <location>
        <begin position="96"/>
        <end position="127"/>
    </location>
</feature>
<name>A0ABQ4GXP5_9ACTN</name>
<evidence type="ECO:0000256" key="1">
    <source>
        <dbReference type="SAM" id="MobiDB-lite"/>
    </source>
</evidence>
<sequence>MEKIMRLLIEHAPRSQTRPSARAGAALLWYARPLISHLSAACAGADGRDVFLRRSRSLEPTATWLRRLRRCGFTPSRLAVTGDLARVLTTPPDFTLRVEPDARLPGRAPAGRDDGRPGRRRQCVPQE</sequence>